<name>A0A3P8EVP8_9TREM</name>
<keyword evidence="2" id="KW-1185">Reference proteome</keyword>
<protein>
    <submittedName>
        <fullName evidence="1">Uncharacterized protein</fullName>
    </submittedName>
</protein>
<gene>
    <name evidence="1" type="ORF">SMTD_LOCUS8994</name>
</gene>
<proteinExistence type="predicted"/>
<dbReference type="Proteomes" id="UP000269396">
    <property type="component" value="Unassembled WGS sequence"/>
</dbReference>
<dbReference type="EMBL" id="UZAL01029349">
    <property type="protein sequence ID" value="VDP47585.1"/>
    <property type="molecule type" value="Genomic_DNA"/>
</dbReference>
<evidence type="ECO:0000313" key="1">
    <source>
        <dbReference type="EMBL" id="VDP47585.1"/>
    </source>
</evidence>
<sequence length="180" mass="20248">MNQEFEVFDLTDTMTTFDFALKLKLDELFLRWLTDRATQKVLRENLMQAKAGQSLEAMLALPTGIVVGPMSASFYGCLYSPSYSESSCLNPDGSYNNVPSAFTWGGTITSPRPNTPPYFPQPPFSKLYSPRSPRRHASTPSGLSIQIVKVSYVCAWHDCCIHELFVNPFVYFNTIGCRYS</sequence>
<evidence type="ECO:0000313" key="2">
    <source>
        <dbReference type="Proteomes" id="UP000269396"/>
    </source>
</evidence>
<dbReference type="AlphaFoldDB" id="A0A3P8EVP8"/>
<organism evidence="1 2">
    <name type="scientific">Schistosoma mattheei</name>
    <dbReference type="NCBI Taxonomy" id="31246"/>
    <lineage>
        <taxon>Eukaryota</taxon>
        <taxon>Metazoa</taxon>
        <taxon>Spiralia</taxon>
        <taxon>Lophotrochozoa</taxon>
        <taxon>Platyhelminthes</taxon>
        <taxon>Trematoda</taxon>
        <taxon>Digenea</taxon>
        <taxon>Strigeidida</taxon>
        <taxon>Schistosomatoidea</taxon>
        <taxon>Schistosomatidae</taxon>
        <taxon>Schistosoma</taxon>
    </lineage>
</organism>
<reference evidence="1 2" key="1">
    <citation type="submission" date="2018-11" db="EMBL/GenBank/DDBJ databases">
        <authorList>
            <consortium name="Pathogen Informatics"/>
        </authorList>
    </citation>
    <scope>NUCLEOTIDE SEQUENCE [LARGE SCALE GENOMIC DNA]</scope>
    <source>
        <strain>Denwood</strain>
        <strain evidence="2">Zambia</strain>
    </source>
</reference>
<accession>A0A3P8EVP8</accession>